<accession>A0A1G9Y910</accession>
<sequence length="112" mass="12525">MMSYGKMNTFIDIVSTAPVKDADGFVINGDHIVASVRAYKEDRHGNERWANMAAFSEATALFRFRKIPDVDITTSLFIVCGGEQYQIISAEDVRGRGMYVEVLAEKQEGTVR</sequence>
<dbReference type="EMBL" id="FNID01000010">
    <property type="protein sequence ID" value="SDN05609.1"/>
    <property type="molecule type" value="Genomic_DNA"/>
</dbReference>
<protein>
    <submittedName>
        <fullName evidence="1">Head-tail adaptor</fullName>
    </submittedName>
</protein>
<dbReference type="InterPro" id="IPR038666">
    <property type="entry name" value="SSP1_head-tail_sf"/>
</dbReference>
<evidence type="ECO:0000313" key="2">
    <source>
        <dbReference type="Proteomes" id="UP000199182"/>
    </source>
</evidence>
<dbReference type="STRING" id="258515.SAMN05192585_11053"/>
<dbReference type="InterPro" id="IPR008767">
    <property type="entry name" value="Phage_SPP1_head-tail_adaptor"/>
</dbReference>
<proteinExistence type="predicted"/>
<gene>
    <name evidence="1" type="ORF">SAMN05192585_11053</name>
</gene>
<dbReference type="Proteomes" id="UP000199182">
    <property type="component" value="Unassembled WGS sequence"/>
</dbReference>
<organism evidence="1 2">
    <name type="scientific">Acetanaerobacterium elongatum</name>
    <dbReference type="NCBI Taxonomy" id="258515"/>
    <lineage>
        <taxon>Bacteria</taxon>
        <taxon>Bacillati</taxon>
        <taxon>Bacillota</taxon>
        <taxon>Clostridia</taxon>
        <taxon>Eubacteriales</taxon>
        <taxon>Oscillospiraceae</taxon>
        <taxon>Acetanaerobacterium</taxon>
    </lineage>
</organism>
<dbReference type="AlphaFoldDB" id="A0A1G9Y910"/>
<name>A0A1G9Y910_9FIRM</name>
<reference evidence="1 2" key="1">
    <citation type="submission" date="2016-10" db="EMBL/GenBank/DDBJ databases">
        <authorList>
            <person name="de Groot N.N."/>
        </authorList>
    </citation>
    <scope>NUCLEOTIDE SEQUENCE [LARGE SCALE GENOMIC DNA]</scope>
    <source>
        <strain evidence="1 2">CGMCC 1.5012</strain>
    </source>
</reference>
<evidence type="ECO:0000313" key="1">
    <source>
        <dbReference type="EMBL" id="SDN05609.1"/>
    </source>
</evidence>
<dbReference type="Gene3D" id="2.40.10.270">
    <property type="entry name" value="Bacteriophage SPP1 head-tail adaptor protein"/>
    <property type="match status" value="1"/>
</dbReference>
<keyword evidence="2" id="KW-1185">Reference proteome</keyword>
<dbReference type="Pfam" id="PF05521">
    <property type="entry name" value="Phage_HCP"/>
    <property type="match status" value="1"/>
</dbReference>